<protein>
    <submittedName>
        <fullName evidence="5">Spore germination protein</fullName>
    </submittedName>
</protein>
<dbReference type="PANTHER" id="PTHR46066:SF2">
    <property type="entry name" value="CHITINASE DOMAIN-CONTAINING PROTEIN 1"/>
    <property type="match status" value="1"/>
</dbReference>
<dbReference type="InterPro" id="IPR017853">
    <property type="entry name" value="GH"/>
</dbReference>
<dbReference type="PANTHER" id="PTHR46066">
    <property type="entry name" value="CHITINASE DOMAIN-CONTAINING PROTEIN 1 FAMILY MEMBER"/>
    <property type="match status" value="1"/>
</dbReference>
<dbReference type="EMBL" id="FNKD01000002">
    <property type="protein sequence ID" value="SDQ67613.1"/>
    <property type="molecule type" value="Genomic_DNA"/>
</dbReference>
<dbReference type="PROSITE" id="PS51910">
    <property type="entry name" value="GH18_2"/>
    <property type="match status" value="1"/>
</dbReference>
<reference evidence="5 6" key="1">
    <citation type="submission" date="2016-10" db="EMBL/GenBank/DDBJ databases">
        <authorList>
            <person name="de Groot N.N."/>
        </authorList>
    </citation>
    <scope>NUCLEOTIDE SEQUENCE [LARGE SCALE GENOMIC DNA]</scope>
    <source>
        <strain evidence="5 6">CGMCC 1.10449</strain>
    </source>
</reference>
<keyword evidence="2" id="KW-0326">Glycosidase</keyword>
<evidence type="ECO:0000256" key="1">
    <source>
        <dbReference type="ARBA" id="ARBA00022801"/>
    </source>
</evidence>
<dbReference type="Pfam" id="PF00704">
    <property type="entry name" value="Glyco_hydro_18"/>
    <property type="match status" value="1"/>
</dbReference>
<dbReference type="GO" id="GO:0005975">
    <property type="term" value="P:carbohydrate metabolic process"/>
    <property type="evidence" value="ECO:0007669"/>
    <property type="project" value="InterPro"/>
</dbReference>
<accession>A0A1H1CTS4</accession>
<proteinExistence type="predicted"/>
<feature type="domain" description="LysM" evidence="3">
    <location>
        <begin position="72"/>
        <end position="115"/>
    </location>
</feature>
<dbReference type="Gene3D" id="3.10.350.10">
    <property type="entry name" value="LysM domain"/>
    <property type="match status" value="2"/>
</dbReference>
<keyword evidence="1" id="KW-0378">Hydrolase</keyword>
<organism evidence="5 6">
    <name type="scientific">Virgibacillus salinus</name>
    <dbReference type="NCBI Taxonomy" id="553311"/>
    <lineage>
        <taxon>Bacteria</taxon>
        <taxon>Bacillati</taxon>
        <taxon>Bacillota</taxon>
        <taxon>Bacilli</taxon>
        <taxon>Bacillales</taxon>
        <taxon>Bacillaceae</taxon>
        <taxon>Virgibacillus</taxon>
    </lineage>
</organism>
<dbReference type="InterPro" id="IPR029070">
    <property type="entry name" value="Chitinase_insertion_sf"/>
</dbReference>
<dbReference type="AlphaFoldDB" id="A0A1H1CTS4"/>
<feature type="domain" description="GH18" evidence="4">
    <location>
        <begin position="119"/>
        <end position="441"/>
    </location>
</feature>
<dbReference type="InterPro" id="IPR018392">
    <property type="entry name" value="LysM"/>
</dbReference>
<dbReference type="GO" id="GO:0070492">
    <property type="term" value="F:oligosaccharide binding"/>
    <property type="evidence" value="ECO:0007669"/>
    <property type="project" value="TreeGrafter"/>
</dbReference>
<feature type="domain" description="LysM" evidence="3">
    <location>
        <begin position="25"/>
        <end position="69"/>
    </location>
</feature>
<dbReference type="Gene3D" id="3.10.50.10">
    <property type="match status" value="1"/>
</dbReference>
<dbReference type="InterPro" id="IPR036779">
    <property type="entry name" value="LysM_dom_sf"/>
</dbReference>
<dbReference type="SMART" id="SM00636">
    <property type="entry name" value="Glyco_18"/>
    <property type="match status" value="1"/>
</dbReference>
<keyword evidence="6" id="KW-1185">Reference proteome</keyword>
<evidence type="ECO:0000259" key="3">
    <source>
        <dbReference type="PROSITE" id="PS51782"/>
    </source>
</evidence>
<dbReference type="CDD" id="cd00118">
    <property type="entry name" value="LysM"/>
    <property type="match status" value="2"/>
</dbReference>
<dbReference type="GO" id="GO:0016798">
    <property type="term" value="F:hydrolase activity, acting on glycosyl bonds"/>
    <property type="evidence" value="ECO:0007669"/>
    <property type="project" value="UniProtKB-KW"/>
</dbReference>
<dbReference type="SUPFAM" id="SSF54106">
    <property type="entry name" value="LysM domain"/>
    <property type="match status" value="2"/>
</dbReference>
<evidence type="ECO:0000313" key="5">
    <source>
        <dbReference type="EMBL" id="SDQ67613.1"/>
    </source>
</evidence>
<sequence length="441" mass="50173">MFKTKIVITIIICILLFPQVTSASIIHVVKKGESLWGISNAYETSVEKLVNLNGLPYKDVINPGLTLLIPGNQYIVQPGESIWEIAQRHSTSIEKIKSANGLEKNILFPNQKLAIPSSPKKEIFTGAFMVPEGEKANKSLLKQYKKLISTIGFFEYHPDSQANLSEMPGEGTVKTAWKRNLIPYATITNLSSNGFDDELAHQVIGNTDTRRKLINNIYSVLHENDYKGVIIDFEGIKNNDRRNFNLFIKELAKRLHPVGMEVSVSLPPMQGDRYPDYYSGYDYKTLGKTVDSMFLMTYDWHWSGGPAGAIAPLGKVRETIEYAISAVPRSKVILGIPMYAYDWNIDNKEQKGSAYAQEHAIKLALDHGSVIHYNKETHQPWFRYKDKNGDQHEVWFEDARSILAKYRLVKDYNLYGMGGWKMGLSFPQAEQLLREEFKPRQ</sequence>
<gene>
    <name evidence="5" type="ORF">SAMN05216231_2406</name>
</gene>
<dbReference type="SMART" id="SM00257">
    <property type="entry name" value="LysM"/>
    <property type="match status" value="2"/>
</dbReference>
<dbReference type="InterPro" id="IPR001223">
    <property type="entry name" value="Glyco_hydro18_cat"/>
</dbReference>
<dbReference type="InterPro" id="IPR041704">
    <property type="entry name" value="CFLE_GH18"/>
</dbReference>
<name>A0A1H1CTS4_9BACI</name>
<evidence type="ECO:0000256" key="2">
    <source>
        <dbReference type="ARBA" id="ARBA00023295"/>
    </source>
</evidence>
<dbReference type="GO" id="GO:0008061">
    <property type="term" value="F:chitin binding"/>
    <property type="evidence" value="ECO:0007669"/>
    <property type="project" value="InterPro"/>
</dbReference>
<dbReference type="InterPro" id="IPR011583">
    <property type="entry name" value="Chitinase_II/V-like_cat"/>
</dbReference>
<evidence type="ECO:0000259" key="4">
    <source>
        <dbReference type="PROSITE" id="PS51910"/>
    </source>
</evidence>
<dbReference type="SUPFAM" id="SSF51445">
    <property type="entry name" value="(Trans)glycosidases"/>
    <property type="match status" value="1"/>
</dbReference>
<dbReference type="Proteomes" id="UP000199444">
    <property type="component" value="Unassembled WGS sequence"/>
</dbReference>
<dbReference type="GO" id="GO:0012505">
    <property type="term" value="C:endomembrane system"/>
    <property type="evidence" value="ECO:0007669"/>
    <property type="project" value="TreeGrafter"/>
</dbReference>
<dbReference type="CDD" id="cd02874">
    <property type="entry name" value="GH18_CFLE_spore_hydrolase"/>
    <property type="match status" value="1"/>
</dbReference>
<dbReference type="Pfam" id="PF01476">
    <property type="entry name" value="LysM"/>
    <property type="match status" value="2"/>
</dbReference>
<evidence type="ECO:0000313" key="6">
    <source>
        <dbReference type="Proteomes" id="UP000199444"/>
    </source>
</evidence>
<dbReference type="Gene3D" id="3.20.20.80">
    <property type="entry name" value="Glycosidases"/>
    <property type="match status" value="1"/>
</dbReference>
<dbReference type="PROSITE" id="PS51782">
    <property type="entry name" value="LYSM"/>
    <property type="match status" value="2"/>
</dbReference>